<keyword evidence="3" id="KW-1003">Cell membrane</keyword>
<evidence type="ECO:0000256" key="3">
    <source>
        <dbReference type="ARBA" id="ARBA00022475"/>
    </source>
</evidence>
<evidence type="ECO:0000256" key="4">
    <source>
        <dbReference type="ARBA" id="ARBA00022692"/>
    </source>
</evidence>
<gene>
    <name evidence="10" type="ORF">PP2015_1441</name>
</gene>
<keyword evidence="5 9" id="KW-1133">Transmembrane helix</keyword>
<dbReference type="PANTHER" id="PTHR30561">
    <property type="entry name" value="SMR FAMILY PROTON-DEPENDENT DRUG EFFLUX TRANSPORTER SUGE"/>
    <property type="match status" value="1"/>
</dbReference>
<dbReference type="GO" id="GO:0015297">
    <property type="term" value="F:antiporter activity"/>
    <property type="evidence" value="ECO:0007669"/>
    <property type="project" value="TreeGrafter"/>
</dbReference>
<dbReference type="AlphaFoldDB" id="A0A0S2K163"/>
<evidence type="ECO:0000256" key="2">
    <source>
        <dbReference type="ARBA" id="ARBA00022448"/>
    </source>
</evidence>
<dbReference type="InterPro" id="IPR045324">
    <property type="entry name" value="Small_multidrug_res"/>
</dbReference>
<dbReference type="OrthoDB" id="9809164at2"/>
<evidence type="ECO:0000256" key="6">
    <source>
        <dbReference type="ARBA" id="ARBA00023136"/>
    </source>
</evidence>
<comment type="similarity">
    <text evidence="7 8">Belongs to the drug/metabolite transporter (DMT) superfamily. Small multidrug resistance (SMR) (TC 2.A.7.1) family.</text>
</comment>
<dbReference type="InterPro" id="IPR037185">
    <property type="entry name" value="EmrE-like"/>
</dbReference>
<name>A0A0S2K163_9GAMM</name>
<feature type="transmembrane region" description="Helical" evidence="9">
    <location>
        <begin position="84"/>
        <end position="103"/>
    </location>
</feature>
<evidence type="ECO:0000256" key="5">
    <source>
        <dbReference type="ARBA" id="ARBA00022989"/>
    </source>
</evidence>
<evidence type="ECO:0000313" key="11">
    <source>
        <dbReference type="Proteomes" id="UP000061457"/>
    </source>
</evidence>
<dbReference type="SUPFAM" id="SSF103481">
    <property type="entry name" value="Multidrug resistance efflux transporter EmrE"/>
    <property type="match status" value="1"/>
</dbReference>
<feature type="transmembrane region" description="Helical" evidence="9">
    <location>
        <begin position="57"/>
        <end position="78"/>
    </location>
</feature>
<dbReference type="GO" id="GO:0015220">
    <property type="term" value="F:choline transmembrane transporter activity"/>
    <property type="evidence" value="ECO:0007669"/>
    <property type="project" value="TreeGrafter"/>
</dbReference>
<evidence type="ECO:0000256" key="8">
    <source>
        <dbReference type="RuleBase" id="RU003942"/>
    </source>
</evidence>
<dbReference type="GO" id="GO:0005886">
    <property type="term" value="C:plasma membrane"/>
    <property type="evidence" value="ECO:0007669"/>
    <property type="project" value="UniProtKB-SubCell"/>
</dbReference>
<proteinExistence type="inferred from homology"/>
<dbReference type="InterPro" id="IPR000390">
    <property type="entry name" value="Small_drug/metabolite_transptr"/>
</dbReference>
<keyword evidence="4 8" id="KW-0812">Transmembrane</keyword>
<evidence type="ECO:0000256" key="9">
    <source>
        <dbReference type="SAM" id="Phobius"/>
    </source>
</evidence>
<dbReference type="GO" id="GO:1990961">
    <property type="term" value="P:xenobiotic detoxification by transmembrane export across the plasma membrane"/>
    <property type="evidence" value="ECO:0007669"/>
    <property type="project" value="UniProtKB-ARBA"/>
</dbReference>
<evidence type="ECO:0000256" key="1">
    <source>
        <dbReference type="ARBA" id="ARBA00004651"/>
    </source>
</evidence>
<dbReference type="Proteomes" id="UP000061457">
    <property type="component" value="Chromosome I"/>
</dbReference>
<dbReference type="GO" id="GO:0015199">
    <property type="term" value="F:amino-acid betaine transmembrane transporter activity"/>
    <property type="evidence" value="ECO:0007669"/>
    <property type="project" value="TreeGrafter"/>
</dbReference>
<reference evidence="10 11" key="1">
    <citation type="submission" date="2015-11" db="EMBL/GenBank/DDBJ databases">
        <authorList>
            <person name="Zhang Y."/>
            <person name="Guo Z."/>
        </authorList>
    </citation>
    <scope>NUCLEOTIDE SEQUENCE [LARGE SCALE GENOMIC DNA]</scope>
    <source>
        <strain evidence="10 11">KCTC 12086</strain>
    </source>
</reference>
<comment type="subcellular location">
    <subcellularLocation>
        <location evidence="1 8">Cell membrane</location>
        <topology evidence="1 8">Multi-pass membrane protein</topology>
    </subcellularLocation>
</comment>
<dbReference type="EMBL" id="CP013187">
    <property type="protein sequence ID" value="ALO41945.1"/>
    <property type="molecule type" value="Genomic_DNA"/>
</dbReference>
<keyword evidence="11" id="KW-1185">Reference proteome</keyword>
<sequence>MAWLYLSIAIISEVIGTLALKVSDGFNNLTASAICVIAYCVAFYCLSLVVKEVPVGVAYAVWSGAGIVLVTALGSLFFKQMPNIPTLLGMALIILGVIIINIFSKNMTH</sequence>
<dbReference type="PANTHER" id="PTHR30561:SF1">
    <property type="entry name" value="MULTIDRUG TRANSPORTER EMRE"/>
    <property type="match status" value="1"/>
</dbReference>
<dbReference type="GO" id="GO:0031460">
    <property type="term" value="P:glycine betaine transport"/>
    <property type="evidence" value="ECO:0007669"/>
    <property type="project" value="TreeGrafter"/>
</dbReference>
<organism evidence="10 11">
    <name type="scientific">Pseudoalteromonas phenolica</name>
    <dbReference type="NCBI Taxonomy" id="161398"/>
    <lineage>
        <taxon>Bacteria</taxon>
        <taxon>Pseudomonadati</taxon>
        <taxon>Pseudomonadota</taxon>
        <taxon>Gammaproteobacteria</taxon>
        <taxon>Alteromonadales</taxon>
        <taxon>Pseudoalteromonadaceae</taxon>
        <taxon>Pseudoalteromonas</taxon>
    </lineage>
</organism>
<dbReference type="FunFam" id="1.10.3730.20:FF:000001">
    <property type="entry name" value="Quaternary ammonium compound resistance transporter SugE"/>
    <property type="match status" value="1"/>
</dbReference>
<dbReference type="RefSeq" id="WP_058029640.1">
    <property type="nucleotide sequence ID" value="NZ_CP013187.1"/>
</dbReference>
<protein>
    <submittedName>
        <fullName evidence="10">Multidrug transporter</fullName>
    </submittedName>
</protein>
<keyword evidence="2" id="KW-0813">Transport</keyword>
<dbReference type="PATRIC" id="fig|161398.10.peg.1465"/>
<dbReference type="Gene3D" id="1.10.3730.20">
    <property type="match status" value="1"/>
</dbReference>
<dbReference type="STRING" id="161398.PP2015_1441"/>
<evidence type="ECO:0000256" key="7">
    <source>
        <dbReference type="ARBA" id="ARBA00038032"/>
    </source>
</evidence>
<evidence type="ECO:0000313" key="10">
    <source>
        <dbReference type="EMBL" id="ALO41945.1"/>
    </source>
</evidence>
<dbReference type="Pfam" id="PF00893">
    <property type="entry name" value="Multi_Drug_Res"/>
    <property type="match status" value="1"/>
</dbReference>
<feature type="transmembrane region" description="Helical" evidence="9">
    <location>
        <begin position="29"/>
        <end position="50"/>
    </location>
</feature>
<accession>A0A0S2K163</accession>
<keyword evidence="6 9" id="KW-0472">Membrane</keyword>
<dbReference type="KEGG" id="pphe:PP2015_1441"/>